<keyword evidence="1" id="KW-0804">Transcription</keyword>
<dbReference type="EMBL" id="BKCP01007405">
    <property type="protein sequence ID" value="GER46165.1"/>
    <property type="molecule type" value="Genomic_DNA"/>
</dbReference>
<protein>
    <submittedName>
        <fullName evidence="1">DNA-directed RNA polymerase subunit omega</fullName>
    </submittedName>
</protein>
<comment type="caution">
    <text evidence="1">The sequence shown here is derived from an EMBL/GenBank/DDBJ whole genome shotgun (WGS) entry which is preliminary data.</text>
</comment>
<evidence type="ECO:0000313" key="1">
    <source>
        <dbReference type="EMBL" id="GER46165.1"/>
    </source>
</evidence>
<proteinExistence type="predicted"/>
<reference evidence="2" key="1">
    <citation type="journal article" date="2019" name="Curr. Biol.">
        <title>Genome Sequence of Striga asiatica Provides Insight into the Evolution of Plant Parasitism.</title>
        <authorList>
            <person name="Yoshida S."/>
            <person name="Kim S."/>
            <person name="Wafula E.K."/>
            <person name="Tanskanen J."/>
            <person name="Kim Y.M."/>
            <person name="Honaas L."/>
            <person name="Yang Z."/>
            <person name="Spallek T."/>
            <person name="Conn C.E."/>
            <person name="Ichihashi Y."/>
            <person name="Cheong K."/>
            <person name="Cui S."/>
            <person name="Der J.P."/>
            <person name="Gundlach H."/>
            <person name="Jiao Y."/>
            <person name="Hori C."/>
            <person name="Ishida J.K."/>
            <person name="Kasahara H."/>
            <person name="Kiba T."/>
            <person name="Kim M.S."/>
            <person name="Koo N."/>
            <person name="Laohavisit A."/>
            <person name="Lee Y.H."/>
            <person name="Lumba S."/>
            <person name="McCourt P."/>
            <person name="Mortimer J.C."/>
            <person name="Mutuku J.M."/>
            <person name="Nomura T."/>
            <person name="Sasaki-Sekimoto Y."/>
            <person name="Seto Y."/>
            <person name="Wang Y."/>
            <person name="Wakatake T."/>
            <person name="Sakakibara H."/>
            <person name="Demura T."/>
            <person name="Yamaguchi S."/>
            <person name="Yoneyama K."/>
            <person name="Manabe R.I."/>
            <person name="Nelson D.C."/>
            <person name="Schulman A.H."/>
            <person name="Timko M.P."/>
            <person name="dePamphilis C.W."/>
            <person name="Choi D."/>
            <person name="Shirasu K."/>
        </authorList>
    </citation>
    <scope>NUCLEOTIDE SEQUENCE [LARGE SCALE GENOMIC DNA]</scope>
    <source>
        <strain evidence="2">cv. UVA1</strain>
    </source>
</reference>
<keyword evidence="1" id="KW-0240">DNA-directed RNA polymerase</keyword>
<dbReference type="GO" id="GO:0000428">
    <property type="term" value="C:DNA-directed RNA polymerase complex"/>
    <property type="evidence" value="ECO:0007669"/>
    <property type="project" value="UniProtKB-KW"/>
</dbReference>
<organism evidence="1 2">
    <name type="scientific">Striga asiatica</name>
    <name type="common">Asiatic witchweed</name>
    <name type="synonym">Buchnera asiatica</name>
    <dbReference type="NCBI Taxonomy" id="4170"/>
    <lineage>
        <taxon>Eukaryota</taxon>
        <taxon>Viridiplantae</taxon>
        <taxon>Streptophyta</taxon>
        <taxon>Embryophyta</taxon>
        <taxon>Tracheophyta</taxon>
        <taxon>Spermatophyta</taxon>
        <taxon>Magnoliopsida</taxon>
        <taxon>eudicotyledons</taxon>
        <taxon>Gunneridae</taxon>
        <taxon>Pentapetalae</taxon>
        <taxon>asterids</taxon>
        <taxon>lamiids</taxon>
        <taxon>Lamiales</taxon>
        <taxon>Orobanchaceae</taxon>
        <taxon>Buchnereae</taxon>
        <taxon>Striga</taxon>
    </lineage>
</organism>
<sequence length="386" mass="43026">MIPSLPSMGNPKRKPSLLSLLSLLKGRLKFPKQSLGSLHLNDFKLATQKLKVKLLLTYLFEPWMNWHLFPSHAFPSQRSQSMVRVNEPVSYTPNGSWASMLDSSASKGRAYVFSLGELFLVSEAHTLSIGHRIGALGSLPSTSICIGRISLKSFCTLPQSRRSILYQEHCFQCFYCFYHWPGRPLLSINGHRTLMPIHSPTNSPYFDLCPSASRQTDSFSSEASLSLSGSKHAKPTPVAYQYGDFSPCRQRIRDERDFYKVRKDGVYPESEHSSLRVISKRKLTSFATPLEDFYITSSIYTPLSRLGDEGFLFHTNGASVCEPLLLGGYLCGGSDGTDYLVSAWGLEQPCAGSGVVFFNDPSHKTLNVSERSSGFYRLCQGSLVVE</sequence>
<gene>
    <name evidence="1" type="ORF">STAS_23163</name>
</gene>
<keyword evidence="2" id="KW-1185">Reference proteome</keyword>
<accession>A0A5A7QLF7</accession>
<dbReference type="AlphaFoldDB" id="A0A5A7QLF7"/>
<dbReference type="Proteomes" id="UP000325081">
    <property type="component" value="Unassembled WGS sequence"/>
</dbReference>
<evidence type="ECO:0000313" key="2">
    <source>
        <dbReference type="Proteomes" id="UP000325081"/>
    </source>
</evidence>
<name>A0A5A7QLF7_STRAF</name>